<dbReference type="PANTHER" id="PTHR22916:SF3">
    <property type="entry name" value="UDP-GLCNAC:BETAGAL BETA-1,3-N-ACETYLGLUCOSAMINYLTRANSFERASE-LIKE PROTEIN 1"/>
    <property type="match status" value="1"/>
</dbReference>
<keyword evidence="2" id="KW-0328">Glycosyltransferase</keyword>
<dbReference type="Gene3D" id="3.90.550.10">
    <property type="entry name" value="Spore Coat Polysaccharide Biosynthesis Protein SpsA, Chain A"/>
    <property type="match status" value="1"/>
</dbReference>
<proteinExistence type="predicted"/>
<dbReference type="Proteomes" id="UP000834458">
    <property type="component" value="Unassembled WGS sequence"/>
</dbReference>
<dbReference type="AlphaFoldDB" id="A0AA35GGZ3"/>
<dbReference type="SUPFAM" id="SSF53448">
    <property type="entry name" value="Nucleotide-diphospho-sugar transferases"/>
    <property type="match status" value="1"/>
</dbReference>
<dbReference type="EMBL" id="CAHPSC010000045">
    <property type="protein sequence ID" value="CAB5701226.1"/>
    <property type="molecule type" value="Genomic_DNA"/>
</dbReference>
<reference evidence="2" key="1">
    <citation type="submission" date="2020-05" db="EMBL/GenBank/DDBJ databases">
        <authorList>
            <person name="Delgado-Blas J."/>
        </authorList>
    </citation>
    <scope>NUCLEOTIDE SEQUENCE</scope>
    <source>
        <strain evidence="2">BB1454</strain>
    </source>
</reference>
<organism evidence="2 3">
    <name type="scientific">Comamonas aquatica</name>
    <dbReference type="NCBI Taxonomy" id="225991"/>
    <lineage>
        <taxon>Bacteria</taxon>
        <taxon>Pseudomonadati</taxon>
        <taxon>Pseudomonadota</taxon>
        <taxon>Betaproteobacteria</taxon>
        <taxon>Burkholderiales</taxon>
        <taxon>Comamonadaceae</taxon>
        <taxon>Comamonas</taxon>
    </lineage>
</organism>
<accession>A0AA35GGZ3</accession>
<protein>
    <submittedName>
        <fullName evidence="2">Hyaluronan synthase</fullName>
        <ecNumber evidence="2">2.4.1.212</ecNumber>
    </submittedName>
</protein>
<evidence type="ECO:0000313" key="2">
    <source>
        <dbReference type="EMBL" id="CAB5701226.1"/>
    </source>
</evidence>
<name>A0AA35GGZ3_9BURK</name>
<feature type="domain" description="Glycosyltransferase 2-like" evidence="1">
    <location>
        <begin position="113"/>
        <end position="271"/>
    </location>
</feature>
<sequence length="398" mass="46120">MQFFGSTSANVLLRCRYGTVRQILIGIAIYLGLLTLPQQFPGQRWGLLKNAFKIISNIPAFLKSRKKSNAPFPFRLWDYAMTREGAFYEYTASSEVDVMPLVSVLIRTTPDRPGRLNEAIASVLAQTYKKIHLVVVEDGGDTAANILQEISEKNILEKVSYLPLPKGGRCVAGNAALAAAQGELVCFLDDDDLFYADHIEVLVSALQKKPELGAVYAWAYQVQTEVLSQEPWVYKELDHSLIYRQPFNRYLMWHHNYLPIQTVLFKRSLYQENGGFDPELDNLEDWNLWVRYSLRHDFEMVPKVTSLYRVPAKPVQASERQQVLDDYYAKAQEKHAQLRVEMSPPEILKIAETLSKDLYVTLVPVRRVRNFILRQPLINWMYHPLRKLMYYLRRIRSR</sequence>
<dbReference type="Pfam" id="PF00535">
    <property type="entry name" value="Glycos_transf_2"/>
    <property type="match status" value="1"/>
</dbReference>
<gene>
    <name evidence="2" type="primary">hyaD</name>
    <name evidence="2" type="ORF">GHA_02781</name>
</gene>
<dbReference type="GO" id="GO:0050501">
    <property type="term" value="F:hyaluronan synthase activity"/>
    <property type="evidence" value="ECO:0007669"/>
    <property type="project" value="UniProtKB-EC"/>
</dbReference>
<dbReference type="PANTHER" id="PTHR22916">
    <property type="entry name" value="GLYCOSYLTRANSFERASE"/>
    <property type="match status" value="1"/>
</dbReference>
<dbReference type="InterPro" id="IPR001173">
    <property type="entry name" value="Glyco_trans_2-like"/>
</dbReference>
<evidence type="ECO:0000259" key="1">
    <source>
        <dbReference type="Pfam" id="PF00535"/>
    </source>
</evidence>
<keyword evidence="2" id="KW-0808">Transferase</keyword>
<comment type="caution">
    <text evidence="2">The sequence shown here is derived from an EMBL/GenBank/DDBJ whole genome shotgun (WGS) entry which is preliminary data.</text>
</comment>
<dbReference type="InterPro" id="IPR029044">
    <property type="entry name" value="Nucleotide-diphossugar_trans"/>
</dbReference>
<dbReference type="EC" id="2.4.1.212" evidence="2"/>
<evidence type="ECO:0000313" key="3">
    <source>
        <dbReference type="Proteomes" id="UP000834458"/>
    </source>
</evidence>